<dbReference type="AlphaFoldDB" id="A0A832TG74"/>
<evidence type="ECO:0000313" key="4">
    <source>
        <dbReference type="Proteomes" id="UP000619545"/>
    </source>
</evidence>
<dbReference type="EMBL" id="DUJS01000003">
    <property type="protein sequence ID" value="HII70229.1"/>
    <property type="molecule type" value="Genomic_DNA"/>
</dbReference>
<feature type="transmembrane region" description="Helical" evidence="1">
    <location>
        <begin position="49"/>
        <end position="68"/>
    </location>
</feature>
<dbReference type="GeneID" id="1478034"/>
<reference evidence="3" key="1">
    <citation type="journal article" date="2020" name="bioRxiv">
        <title>A rank-normalized archaeal taxonomy based on genome phylogeny resolves widespread incomplete and uneven classifications.</title>
        <authorList>
            <person name="Rinke C."/>
            <person name="Chuvochina M."/>
            <person name="Mussig A.J."/>
            <person name="Chaumeil P.-A."/>
            <person name="Waite D.W."/>
            <person name="Whitman W.B."/>
            <person name="Parks D.H."/>
            <person name="Hugenholtz P."/>
        </authorList>
    </citation>
    <scope>NUCLEOTIDE SEQUENCE</scope>
    <source>
        <strain evidence="3">UBA8853</strain>
    </source>
</reference>
<feature type="transmembrane region" description="Helical" evidence="1">
    <location>
        <begin position="226"/>
        <end position="250"/>
    </location>
</feature>
<keyword evidence="1" id="KW-1133">Transmembrane helix</keyword>
<feature type="domain" description="Membrane protein 6-pyruvoyl-tetrahydropterin synthase-related" evidence="2">
    <location>
        <begin position="25"/>
        <end position="332"/>
    </location>
</feature>
<feature type="transmembrane region" description="Helical" evidence="1">
    <location>
        <begin position="12"/>
        <end position="29"/>
    </location>
</feature>
<comment type="caution">
    <text evidence="3">The sequence shown here is derived from an EMBL/GenBank/DDBJ whole genome shotgun (WGS) entry which is preliminary data.</text>
</comment>
<dbReference type="Pfam" id="PF10131">
    <property type="entry name" value="PTPS_related"/>
    <property type="match status" value="2"/>
</dbReference>
<feature type="transmembrane region" description="Helical" evidence="1">
    <location>
        <begin position="322"/>
        <end position="340"/>
    </location>
</feature>
<sequence>MSELFERGHWSYWCPVWYCGFPFLLYYPPLFYLVGGALNLPLGDPVQTLRILGLTAVYLLVVGIFFACRQLGFTTFEAALSTLLFLTSPSILWEINRGGIFPMMMSLGFGLLALGLLERTLSRGFTPKSALGVIALITLSLFTHPIGGMTCQGALILRVLLEVVPEGSLRPNQWFRALTDRQNLPLLLPAALPLLLAAPQYLPMLLYRGYISPLVTPAPQTPLDCIVTLLSCPMWSPLPFFILLSVLGAYYALRRSGPGIRLYGALTCLIFCASVFSLLAFWSIYKVAPGGQLITHRLPGVLFPLFGALILGCVIRHRPKVFATLAIPQLLLFAVYVWSYTQPVDLDSVREGHIPSPVVHLWKAMDLLPRCVGAGLTSPQSLLWTLVAAGGFFTLDTKPTEDAKCALHYLRHQGGPYDRVTFDPFTHVPLYRCDSAFVPIESGHYSLLGWFNQGDPAFYSLAWYVEWQHSWVFYPNAVLTVFHLANVRYVISGSPKWTASLERLPEFHRLTDFGRYTVFSTSVSPGPAELVPRPILVIDDILRRPNPYYTMVLNIIPDGGTRRIFVEGSPEDVARFRQIIVRTDRPDTLDEVLRKMKSGRVLVIVPANDYATARYLAERFGLHVRPVIVCPWEPLPSMKVCNRLIDAYRFVGITVPGATPEERTWFLFNGRPWVDVKLGKVEVRVCGVDFVDLAGTLHQTLYYGAGAYPLPPKWERALLNEVLRGFDSGKPRPVKFKAVEPDDVRVRGKGYILVKIGYHPAWHANAPTYRGSGGLIIVRSTGVTRLRFGFTWWERMLWWGAFAIGLMGSTWLYLRGRDEGR</sequence>
<feature type="transmembrane region" description="Helical" evidence="1">
    <location>
        <begin position="99"/>
        <end position="117"/>
    </location>
</feature>
<keyword evidence="1" id="KW-0472">Membrane</keyword>
<dbReference type="RefSeq" id="WP_011019807.1">
    <property type="nucleotide sequence ID" value="NZ_DUJS01000003.1"/>
</dbReference>
<accession>A0A832TG74</accession>
<feature type="transmembrane region" description="Helical" evidence="1">
    <location>
        <begin position="186"/>
        <end position="206"/>
    </location>
</feature>
<evidence type="ECO:0000259" key="2">
    <source>
        <dbReference type="Pfam" id="PF10131"/>
    </source>
</evidence>
<name>A0A832TG74_9EURY</name>
<gene>
    <name evidence="3" type="ORF">HA336_03235</name>
</gene>
<feature type="domain" description="Membrane protein 6-pyruvoyl-tetrahydropterin synthase-related" evidence="2">
    <location>
        <begin position="435"/>
        <end position="626"/>
    </location>
</feature>
<feature type="transmembrane region" description="Helical" evidence="1">
    <location>
        <begin position="297"/>
        <end position="315"/>
    </location>
</feature>
<protein>
    <recommendedName>
        <fullName evidence="2">Membrane protein 6-pyruvoyl-tetrahydropterin synthase-related domain-containing protein</fullName>
    </recommendedName>
</protein>
<evidence type="ECO:0000313" key="3">
    <source>
        <dbReference type="EMBL" id="HII70229.1"/>
    </source>
</evidence>
<organism evidence="3 4">
    <name type="scientific">Methanopyrus kandleri</name>
    <dbReference type="NCBI Taxonomy" id="2320"/>
    <lineage>
        <taxon>Archaea</taxon>
        <taxon>Methanobacteriati</taxon>
        <taxon>Methanobacteriota</taxon>
        <taxon>Methanomada group</taxon>
        <taxon>Methanopyri</taxon>
        <taxon>Methanopyrales</taxon>
        <taxon>Methanopyraceae</taxon>
        <taxon>Methanopyrus</taxon>
    </lineage>
</organism>
<evidence type="ECO:0000256" key="1">
    <source>
        <dbReference type="SAM" id="Phobius"/>
    </source>
</evidence>
<dbReference type="Proteomes" id="UP000619545">
    <property type="component" value="Unassembled WGS sequence"/>
</dbReference>
<dbReference type="InterPro" id="IPR018776">
    <property type="entry name" value="Membrane_prot_PTPS-rel_domain"/>
</dbReference>
<proteinExistence type="predicted"/>
<feature type="transmembrane region" description="Helical" evidence="1">
    <location>
        <begin position="796"/>
        <end position="814"/>
    </location>
</feature>
<keyword evidence="1" id="KW-0812">Transmembrane</keyword>
<feature type="transmembrane region" description="Helical" evidence="1">
    <location>
        <begin position="75"/>
        <end position="93"/>
    </location>
</feature>
<feature type="transmembrane region" description="Helical" evidence="1">
    <location>
        <begin position="262"/>
        <end position="285"/>
    </location>
</feature>